<organism evidence="2 3">
    <name type="scientific">Mucilaginibacter agri</name>
    <dbReference type="NCBI Taxonomy" id="2695265"/>
    <lineage>
        <taxon>Bacteria</taxon>
        <taxon>Pseudomonadati</taxon>
        <taxon>Bacteroidota</taxon>
        <taxon>Sphingobacteriia</taxon>
        <taxon>Sphingobacteriales</taxon>
        <taxon>Sphingobacteriaceae</taxon>
        <taxon>Mucilaginibacter</taxon>
    </lineage>
</organism>
<sequence length="143" mass="16450">MVNELLDLINDYVSCSTYMCGSLKDFYDVEGDTSLTSQNRSNAIPEQGNLPDGIHFTFHGNGCYFEFENGGIDVDFGPNNRCDGFDLYRLREYWLMSKKSVYKNLTEEAFMQGKFDEIVKKGFICNPNWNPGKELFYLSELVN</sequence>
<reference evidence="2" key="1">
    <citation type="submission" date="2020-01" db="EMBL/GenBank/DDBJ databases">
        <authorList>
            <person name="Seo Y.L."/>
        </authorList>
    </citation>
    <scope>NUCLEOTIDE SEQUENCE</scope>
    <source>
        <strain evidence="2">R11</strain>
    </source>
</reference>
<evidence type="ECO:0000313" key="3">
    <source>
        <dbReference type="Proteomes" id="UP000638732"/>
    </source>
</evidence>
<evidence type="ECO:0000259" key="1">
    <source>
        <dbReference type="Pfam" id="PF21837"/>
    </source>
</evidence>
<keyword evidence="3" id="KW-1185">Reference proteome</keyword>
<feature type="domain" description="DUF6896" evidence="1">
    <location>
        <begin position="5"/>
        <end position="138"/>
    </location>
</feature>
<dbReference type="AlphaFoldDB" id="A0A965ZEZ5"/>
<protein>
    <recommendedName>
        <fullName evidence="1">DUF6896 domain-containing protein</fullName>
    </recommendedName>
</protein>
<dbReference type="EMBL" id="WWEO01000038">
    <property type="protein sequence ID" value="NCD68451.1"/>
    <property type="molecule type" value="Genomic_DNA"/>
</dbReference>
<reference evidence="2" key="2">
    <citation type="submission" date="2020-10" db="EMBL/GenBank/DDBJ databases">
        <title>Mucilaginibacter sp. nov., isolated from soil.</title>
        <authorList>
            <person name="Jeon C.O."/>
        </authorList>
    </citation>
    <scope>NUCLEOTIDE SEQUENCE</scope>
    <source>
        <strain evidence="2">R11</strain>
    </source>
</reference>
<dbReference type="Pfam" id="PF21837">
    <property type="entry name" value="DUF6896"/>
    <property type="match status" value="1"/>
</dbReference>
<evidence type="ECO:0000313" key="2">
    <source>
        <dbReference type="EMBL" id="NCD68451.1"/>
    </source>
</evidence>
<dbReference type="InterPro" id="IPR054191">
    <property type="entry name" value="DUF6896"/>
</dbReference>
<gene>
    <name evidence="2" type="ORF">GSY63_03695</name>
</gene>
<comment type="caution">
    <text evidence="2">The sequence shown here is derived from an EMBL/GenBank/DDBJ whole genome shotgun (WGS) entry which is preliminary data.</text>
</comment>
<name>A0A965ZEZ5_9SPHI</name>
<proteinExistence type="predicted"/>
<dbReference type="Proteomes" id="UP000638732">
    <property type="component" value="Unassembled WGS sequence"/>
</dbReference>
<accession>A0A965ZEZ5</accession>
<dbReference type="RefSeq" id="WP_166584478.1">
    <property type="nucleotide sequence ID" value="NZ_WWEO01000038.1"/>
</dbReference>